<evidence type="ECO:0008006" key="3">
    <source>
        <dbReference type="Google" id="ProtNLM"/>
    </source>
</evidence>
<dbReference type="AlphaFoldDB" id="A0A9P6AR60"/>
<reference evidence="1" key="1">
    <citation type="journal article" date="2020" name="Nat. Commun.">
        <title>Large-scale genome sequencing of mycorrhizal fungi provides insights into the early evolution of symbiotic traits.</title>
        <authorList>
            <person name="Miyauchi S."/>
            <person name="Kiss E."/>
            <person name="Kuo A."/>
            <person name="Drula E."/>
            <person name="Kohler A."/>
            <person name="Sanchez-Garcia M."/>
            <person name="Morin E."/>
            <person name="Andreopoulos B."/>
            <person name="Barry K.W."/>
            <person name="Bonito G."/>
            <person name="Buee M."/>
            <person name="Carver A."/>
            <person name="Chen C."/>
            <person name="Cichocki N."/>
            <person name="Clum A."/>
            <person name="Culley D."/>
            <person name="Crous P.W."/>
            <person name="Fauchery L."/>
            <person name="Girlanda M."/>
            <person name="Hayes R.D."/>
            <person name="Keri Z."/>
            <person name="LaButti K."/>
            <person name="Lipzen A."/>
            <person name="Lombard V."/>
            <person name="Magnuson J."/>
            <person name="Maillard F."/>
            <person name="Murat C."/>
            <person name="Nolan M."/>
            <person name="Ohm R.A."/>
            <person name="Pangilinan J."/>
            <person name="Pereira M.F."/>
            <person name="Perotto S."/>
            <person name="Peter M."/>
            <person name="Pfister S."/>
            <person name="Riley R."/>
            <person name="Sitrit Y."/>
            <person name="Stielow J.B."/>
            <person name="Szollosi G."/>
            <person name="Zifcakova L."/>
            <person name="Stursova M."/>
            <person name="Spatafora J.W."/>
            <person name="Tedersoo L."/>
            <person name="Vaario L.M."/>
            <person name="Yamada A."/>
            <person name="Yan M."/>
            <person name="Wang P."/>
            <person name="Xu J."/>
            <person name="Bruns T."/>
            <person name="Baldrian P."/>
            <person name="Vilgalys R."/>
            <person name="Dunand C."/>
            <person name="Henrissat B."/>
            <person name="Grigoriev I.V."/>
            <person name="Hibbett D."/>
            <person name="Nagy L.G."/>
            <person name="Martin F.M."/>
        </authorList>
    </citation>
    <scope>NUCLEOTIDE SEQUENCE</scope>
    <source>
        <strain evidence="1">UP504</strain>
    </source>
</reference>
<dbReference type="Proteomes" id="UP000886523">
    <property type="component" value="Unassembled WGS sequence"/>
</dbReference>
<evidence type="ECO:0000313" key="2">
    <source>
        <dbReference type="Proteomes" id="UP000886523"/>
    </source>
</evidence>
<accession>A0A9P6AR60</accession>
<dbReference type="EMBL" id="MU129015">
    <property type="protein sequence ID" value="KAF9510514.1"/>
    <property type="molecule type" value="Genomic_DNA"/>
</dbReference>
<proteinExistence type="predicted"/>
<gene>
    <name evidence="1" type="ORF">BS47DRAFT_1383933</name>
</gene>
<comment type="caution">
    <text evidence="1">The sequence shown here is derived from an EMBL/GenBank/DDBJ whole genome shotgun (WGS) entry which is preliminary data.</text>
</comment>
<evidence type="ECO:0000313" key="1">
    <source>
        <dbReference type="EMBL" id="KAF9510514.1"/>
    </source>
</evidence>
<protein>
    <recommendedName>
        <fullName evidence="3">F-box domain-containing protein</fullName>
    </recommendedName>
</protein>
<dbReference type="OrthoDB" id="10597716at2759"/>
<name>A0A9P6AR60_9AGAM</name>
<sequence length="491" mass="56147">MNQSQTAQRIPHDGFPRLHWDTLLAVVCLLDVGSIVKLMMTCKSLQTQLRQSRYVWRRACYLLADEEFLAPHSLLLDSMTTDDLYRCATRPLRLRTAIINDKIPPLYPRRLVFRYPREIGWRWHNRPSHLLPGGRWLLDSASDYEYVHLFCWDLSLGPPEASRQPVATIKAGLPGDENIQLQIQYSPIHQRAAVLLSVDDLHDEEFHHKEVFHLIWTTGDQVPQFVSVARLTCEDADGDGMELCDDIVSWYNNTCVTLWNWQSDTWAKIGYAAYFSESISHAWVQSQYVFLLTYRADSVMVLGLPPMEPTAQLASVHPVSGVEWSLPMVIHSLRYSSHITLGGWKPTQHRLYNVRVHGTRGSPEPDSCFFVDTRSVLDGVPPRIIHPFTSFPIHPRSHAHHLASDLLITMGSLPHHQPDGATFHMRAYPSSESTLFPAPATLRTDIALNRWHKAYLTSDPCAVSGTFLVNEWHREKGAMEWLPSVTLFMFN</sequence>
<organism evidence="1 2">
    <name type="scientific">Hydnum rufescens UP504</name>
    <dbReference type="NCBI Taxonomy" id="1448309"/>
    <lineage>
        <taxon>Eukaryota</taxon>
        <taxon>Fungi</taxon>
        <taxon>Dikarya</taxon>
        <taxon>Basidiomycota</taxon>
        <taxon>Agaricomycotina</taxon>
        <taxon>Agaricomycetes</taxon>
        <taxon>Cantharellales</taxon>
        <taxon>Hydnaceae</taxon>
        <taxon>Hydnum</taxon>
    </lineage>
</organism>
<keyword evidence="2" id="KW-1185">Reference proteome</keyword>